<dbReference type="PANTHER" id="PTHR44688">
    <property type="entry name" value="DNA-BINDING TRANSCRIPTIONAL ACTIVATOR DEVR_DOSR"/>
    <property type="match status" value="1"/>
</dbReference>
<comment type="caution">
    <text evidence="5">The sequence shown here is derived from an EMBL/GenBank/DDBJ whole genome shotgun (WGS) entry which is preliminary data.</text>
</comment>
<gene>
    <name evidence="5" type="ORF">LCGC14_2669840</name>
</gene>
<dbReference type="PROSITE" id="PS50043">
    <property type="entry name" value="HTH_LUXR_2"/>
    <property type="match status" value="1"/>
</dbReference>
<evidence type="ECO:0000256" key="2">
    <source>
        <dbReference type="ARBA" id="ARBA00023125"/>
    </source>
</evidence>
<evidence type="ECO:0000256" key="1">
    <source>
        <dbReference type="ARBA" id="ARBA00023015"/>
    </source>
</evidence>
<protein>
    <recommendedName>
        <fullName evidence="4">HTH luxR-type domain-containing protein</fullName>
    </recommendedName>
</protein>
<proteinExistence type="predicted"/>
<dbReference type="InterPro" id="IPR000792">
    <property type="entry name" value="Tscrpt_reg_LuxR_C"/>
</dbReference>
<sequence>VRAVHQGGMFLYPPLAKRLVEDYLGRVSSGEERSTYEELTPREREILKLIGEGLTNQEMASHLTLSINTVQTHRSRIMDKLNLHSRAQLMKYAVRMGLLRGPTQ</sequence>
<dbReference type="GO" id="GO:0006355">
    <property type="term" value="P:regulation of DNA-templated transcription"/>
    <property type="evidence" value="ECO:0007669"/>
    <property type="project" value="InterPro"/>
</dbReference>
<keyword evidence="1" id="KW-0805">Transcription regulation</keyword>
<dbReference type="PRINTS" id="PR00038">
    <property type="entry name" value="HTHLUXR"/>
</dbReference>
<dbReference type="PANTHER" id="PTHR44688:SF16">
    <property type="entry name" value="DNA-BINDING TRANSCRIPTIONAL ACTIVATOR DEVR_DOSR"/>
    <property type="match status" value="1"/>
</dbReference>
<organism evidence="5">
    <name type="scientific">marine sediment metagenome</name>
    <dbReference type="NCBI Taxonomy" id="412755"/>
    <lineage>
        <taxon>unclassified sequences</taxon>
        <taxon>metagenomes</taxon>
        <taxon>ecological metagenomes</taxon>
    </lineage>
</organism>
<evidence type="ECO:0000259" key="4">
    <source>
        <dbReference type="PROSITE" id="PS50043"/>
    </source>
</evidence>
<dbReference type="Pfam" id="PF00196">
    <property type="entry name" value="GerE"/>
    <property type="match status" value="1"/>
</dbReference>
<accession>A0A0F9CGA1</accession>
<dbReference type="Gene3D" id="1.10.10.10">
    <property type="entry name" value="Winged helix-like DNA-binding domain superfamily/Winged helix DNA-binding domain"/>
    <property type="match status" value="1"/>
</dbReference>
<dbReference type="GO" id="GO:0003677">
    <property type="term" value="F:DNA binding"/>
    <property type="evidence" value="ECO:0007669"/>
    <property type="project" value="UniProtKB-KW"/>
</dbReference>
<keyword evidence="3" id="KW-0804">Transcription</keyword>
<feature type="domain" description="HTH luxR-type" evidence="4">
    <location>
        <begin position="32"/>
        <end position="97"/>
    </location>
</feature>
<dbReference type="SUPFAM" id="SSF46894">
    <property type="entry name" value="C-terminal effector domain of the bipartite response regulators"/>
    <property type="match status" value="1"/>
</dbReference>
<dbReference type="AlphaFoldDB" id="A0A0F9CGA1"/>
<keyword evidence="2" id="KW-0238">DNA-binding</keyword>
<reference evidence="5" key="1">
    <citation type="journal article" date="2015" name="Nature">
        <title>Complex archaea that bridge the gap between prokaryotes and eukaryotes.</title>
        <authorList>
            <person name="Spang A."/>
            <person name="Saw J.H."/>
            <person name="Jorgensen S.L."/>
            <person name="Zaremba-Niedzwiedzka K."/>
            <person name="Martijn J."/>
            <person name="Lind A.E."/>
            <person name="van Eijk R."/>
            <person name="Schleper C."/>
            <person name="Guy L."/>
            <person name="Ettema T.J."/>
        </authorList>
    </citation>
    <scope>NUCLEOTIDE SEQUENCE</scope>
</reference>
<evidence type="ECO:0000256" key="3">
    <source>
        <dbReference type="ARBA" id="ARBA00023163"/>
    </source>
</evidence>
<feature type="non-terminal residue" evidence="5">
    <location>
        <position position="1"/>
    </location>
</feature>
<dbReference type="EMBL" id="LAZR01046784">
    <property type="protein sequence ID" value="KKK95731.1"/>
    <property type="molecule type" value="Genomic_DNA"/>
</dbReference>
<dbReference type="CDD" id="cd06170">
    <property type="entry name" value="LuxR_C_like"/>
    <property type="match status" value="1"/>
</dbReference>
<evidence type="ECO:0000313" key="5">
    <source>
        <dbReference type="EMBL" id="KKK95731.1"/>
    </source>
</evidence>
<dbReference type="InterPro" id="IPR036388">
    <property type="entry name" value="WH-like_DNA-bd_sf"/>
</dbReference>
<dbReference type="SMART" id="SM00421">
    <property type="entry name" value="HTH_LUXR"/>
    <property type="match status" value="1"/>
</dbReference>
<name>A0A0F9CGA1_9ZZZZ</name>
<dbReference type="InterPro" id="IPR016032">
    <property type="entry name" value="Sig_transdc_resp-reg_C-effctor"/>
</dbReference>